<sequence>MSINIPDCPPSLKSIQHYLKIAAEHDSRDPVVAYWCRLHALQVGLKLTTKKTPEETKVFVGVMDWLEEAKKIYKENEAISNEVVAQAHLENYALKLFLFADKQDQEQNYGKNIVKAFYTAGVIYDVLTTFGDLTDEAAHNRKYARWKAAYIHNCLKNGETPVPGPMQSETPNQGEEGSASDVSQPENTNSQTFGFTNITPATPPVPSVPSVPTSFNNSLPDPNAAMRAASQLPPVPYTPDPNPGGFIPYDPSQQPQPTPSNTLYGDNSSSVAQLSPDQIAKAQKYCKWASSALNYDDIKTAIMNLRNALELLQTGRDPA</sequence>
<evidence type="ECO:0000256" key="6">
    <source>
        <dbReference type="ARBA" id="ARBA00022753"/>
    </source>
</evidence>
<feature type="compositionally biased region" description="Pro residues" evidence="9">
    <location>
        <begin position="233"/>
        <end position="242"/>
    </location>
</feature>
<dbReference type="Pfam" id="PF18097">
    <property type="entry name" value="Vta1_C"/>
    <property type="match status" value="1"/>
</dbReference>
<evidence type="ECO:0008006" key="14">
    <source>
        <dbReference type="Google" id="ProtNLM"/>
    </source>
</evidence>
<dbReference type="Gene3D" id="1.20.5.420">
    <property type="entry name" value="Immunoglobulin FC, subunit C"/>
    <property type="match status" value="1"/>
</dbReference>
<accession>A0AAU9VBS4</accession>
<evidence type="ECO:0000256" key="8">
    <source>
        <dbReference type="ARBA" id="ARBA00023136"/>
    </source>
</evidence>
<dbReference type="GO" id="GO:0015031">
    <property type="term" value="P:protein transport"/>
    <property type="evidence" value="ECO:0007669"/>
    <property type="project" value="UniProtKB-KW"/>
</dbReference>
<comment type="caution">
    <text evidence="12">The sequence shown here is derived from an EMBL/GenBank/DDBJ whole genome shotgun (WGS) entry which is preliminary data.</text>
</comment>
<keyword evidence="13" id="KW-1185">Reference proteome</keyword>
<proteinExistence type="inferred from homology"/>
<feature type="region of interest" description="Disordered" evidence="9">
    <location>
        <begin position="160"/>
        <end position="270"/>
    </location>
</feature>
<comment type="similarity">
    <text evidence="3">Belongs to the VTA1 family.</text>
</comment>
<keyword evidence="6" id="KW-0967">Endosome</keyword>
<evidence type="ECO:0000256" key="3">
    <source>
        <dbReference type="ARBA" id="ARBA00007895"/>
    </source>
</evidence>
<evidence type="ECO:0000256" key="9">
    <source>
        <dbReference type="SAM" id="MobiDB-lite"/>
    </source>
</evidence>
<dbReference type="InterPro" id="IPR041212">
    <property type="entry name" value="Vta1_C"/>
</dbReference>
<feature type="compositionally biased region" description="Polar residues" evidence="9">
    <location>
        <begin position="167"/>
        <end position="198"/>
    </location>
</feature>
<comment type="subcellular location">
    <subcellularLocation>
        <location evidence="2">Cytoplasm</location>
    </subcellularLocation>
    <subcellularLocation>
        <location evidence="1">Endosome membrane</location>
        <topology evidence="1">Peripheral membrane protein</topology>
    </subcellularLocation>
</comment>
<keyword evidence="5" id="KW-0963">Cytoplasm</keyword>
<dbReference type="PANTHER" id="PTHR46009">
    <property type="entry name" value="VACUOLAR PROTEIN SORTING-ASSOCIATED PROTEIN VTA1 HOMOLOG"/>
    <property type="match status" value="1"/>
</dbReference>
<keyword evidence="4" id="KW-0813">Transport</keyword>
<dbReference type="GO" id="GO:0010008">
    <property type="term" value="C:endosome membrane"/>
    <property type="evidence" value="ECO:0007669"/>
    <property type="project" value="UniProtKB-SubCell"/>
</dbReference>
<feature type="compositionally biased region" description="Polar residues" evidence="9">
    <location>
        <begin position="261"/>
        <end position="270"/>
    </location>
</feature>
<dbReference type="Proteomes" id="UP001153954">
    <property type="component" value="Unassembled WGS sequence"/>
</dbReference>
<keyword evidence="7" id="KW-0653">Protein transport</keyword>
<feature type="domain" description="Vta1/callose synthase N-terminal" evidence="10">
    <location>
        <begin position="14"/>
        <end position="157"/>
    </location>
</feature>
<evidence type="ECO:0000313" key="12">
    <source>
        <dbReference type="EMBL" id="CAH2107569.1"/>
    </source>
</evidence>
<dbReference type="AlphaFoldDB" id="A0AAU9VBS4"/>
<dbReference type="InterPro" id="IPR039431">
    <property type="entry name" value="Vta1/CALS_N"/>
</dbReference>
<dbReference type="GO" id="GO:0005771">
    <property type="term" value="C:multivesicular body"/>
    <property type="evidence" value="ECO:0007669"/>
    <property type="project" value="TreeGrafter"/>
</dbReference>
<evidence type="ECO:0000256" key="4">
    <source>
        <dbReference type="ARBA" id="ARBA00022448"/>
    </source>
</evidence>
<dbReference type="Gene3D" id="1.25.40.270">
    <property type="entry name" value="Vacuolar protein sorting-associated protein vta1"/>
    <property type="match status" value="1"/>
</dbReference>
<evidence type="ECO:0000259" key="11">
    <source>
        <dbReference type="Pfam" id="PF18097"/>
    </source>
</evidence>
<evidence type="ECO:0000256" key="1">
    <source>
        <dbReference type="ARBA" id="ARBA00004481"/>
    </source>
</evidence>
<dbReference type="GO" id="GO:0032511">
    <property type="term" value="P:late endosome to vacuole transport via multivesicular body sorting pathway"/>
    <property type="evidence" value="ECO:0007669"/>
    <property type="project" value="InterPro"/>
</dbReference>
<dbReference type="EMBL" id="CAKOGL010000030">
    <property type="protein sequence ID" value="CAH2107569.1"/>
    <property type="molecule type" value="Genomic_DNA"/>
</dbReference>
<evidence type="ECO:0000256" key="5">
    <source>
        <dbReference type="ARBA" id="ARBA00022490"/>
    </source>
</evidence>
<organism evidence="12 13">
    <name type="scientific">Euphydryas editha</name>
    <name type="common">Edith's checkerspot</name>
    <dbReference type="NCBI Taxonomy" id="104508"/>
    <lineage>
        <taxon>Eukaryota</taxon>
        <taxon>Metazoa</taxon>
        <taxon>Ecdysozoa</taxon>
        <taxon>Arthropoda</taxon>
        <taxon>Hexapoda</taxon>
        <taxon>Insecta</taxon>
        <taxon>Pterygota</taxon>
        <taxon>Neoptera</taxon>
        <taxon>Endopterygota</taxon>
        <taxon>Lepidoptera</taxon>
        <taxon>Glossata</taxon>
        <taxon>Ditrysia</taxon>
        <taxon>Papilionoidea</taxon>
        <taxon>Nymphalidae</taxon>
        <taxon>Nymphalinae</taxon>
        <taxon>Euphydryas</taxon>
    </lineage>
</organism>
<gene>
    <name evidence="12" type="ORF">EEDITHA_LOCUS21590</name>
</gene>
<name>A0AAU9VBS4_EUPED</name>
<evidence type="ECO:0000256" key="7">
    <source>
        <dbReference type="ARBA" id="ARBA00022927"/>
    </source>
</evidence>
<dbReference type="PANTHER" id="PTHR46009:SF1">
    <property type="entry name" value="VACUOLAR PROTEIN SORTING-ASSOCIATED PROTEIN VTA1 HOMOLOG"/>
    <property type="match status" value="1"/>
</dbReference>
<evidence type="ECO:0000259" key="10">
    <source>
        <dbReference type="Pfam" id="PF04652"/>
    </source>
</evidence>
<evidence type="ECO:0000256" key="2">
    <source>
        <dbReference type="ARBA" id="ARBA00004496"/>
    </source>
</evidence>
<dbReference type="InterPro" id="IPR044538">
    <property type="entry name" value="Vta1-like"/>
</dbReference>
<reference evidence="12" key="1">
    <citation type="submission" date="2022-03" db="EMBL/GenBank/DDBJ databases">
        <authorList>
            <person name="Tunstrom K."/>
        </authorList>
    </citation>
    <scope>NUCLEOTIDE SEQUENCE</scope>
</reference>
<feature type="domain" description="Vta1 C-terminal" evidence="11">
    <location>
        <begin position="276"/>
        <end position="313"/>
    </location>
</feature>
<evidence type="ECO:0000313" key="13">
    <source>
        <dbReference type="Proteomes" id="UP001153954"/>
    </source>
</evidence>
<dbReference type="Pfam" id="PF04652">
    <property type="entry name" value="Vta1"/>
    <property type="match status" value="1"/>
</dbReference>
<dbReference type="InterPro" id="IPR023175">
    <property type="entry name" value="Vta1/CALS_N_sf"/>
</dbReference>
<keyword evidence="8" id="KW-0472">Membrane</keyword>
<protein>
    <recommendedName>
        <fullName evidence="14">Vacuolar protein sorting-associated protein VTA1 homolog</fullName>
    </recommendedName>
</protein>